<sequence length="173" mass="17983">MKNAETPVFKLILLGGQCTLGDALVSELLQRQHEVTLILDDLNQPQARPGLHVKNGGLASADQAEQSIAGGSAVVCLLDGLAPGDFSRQGLMTQALLAGMARTPLRRIVLVGQFGGGAAPLAELLQAGGLRWTLVNTPLSEHPDSLAGIAAGIADLLDLNLHVGEQVNFIEAP</sequence>
<proteinExistence type="predicted"/>
<evidence type="ECO:0000259" key="1">
    <source>
        <dbReference type="Pfam" id="PF13460"/>
    </source>
</evidence>
<dbReference type="RefSeq" id="WP_058541986.1">
    <property type="nucleotide sequence ID" value="NZ_LKGZ01000065.1"/>
</dbReference>
<organism evidence="2 3">
    <name type="scientific">Pseudomonas putida</name>
    <name type="common">Arthrobacter siderocapsulatus</name>
    <dbReference type="NCBI Taxonomy" id="303"/>
    <lineage>
        <taxon>Bacteria</taxon>
        <taxon>Pseudomonadati</taxon>
        <taxon>Pseudomonadota</taxon>
        <taxon>Gammaproteobacteria</taxon>
        <taxon>Pseudomonadales</taxon>
        <taxon>Pseudomonadaceae</taxon>
        <taxon>Pseudomonas</taxon>
    </lineage>
</organism>
<evidence type="ECO:0000313" key="2">
    <source>
        <dbReference type="EMBL" id="ROQ44008.1"/>
    </source>
</evidence>
<dbReference type="InterPro" id="IPR016040">
    <property type="entry name" value="NAD(P)-bd_dom"/>
</dbReference>
<evidence type="ECO:0000313" key="3">
    <source>
        <dbReference type="Proteomes" id="UP000269115"/>
    </source>
</evidence>
<feature type="domain" description="NAD(P)-binding" evidence="1">
    <location>
        <begin position="15"/>
        <end position="117"/>
    </location>
</feature>
<gene>
    <name evidence="2" type="ORF">EDF85_4847</name>
</gene>
<dbReference type="Gene3D" id="3.40.50.720">
    <property type="entry name" value="NAD(P)-binding Rossmann-like Domain"/>
    <property type="match status" value="1"/>
</dbReference>
<dbReference type="EMBL" id="RJUR01000018">
    <property type="protein sequence ID" value="ROQ44008.1"/>
    <property type="molecule type" value="Genomic_DNA"/>
</dbReference>
<dbReference type="AlphaFoldDB" id="A0A9X8ED62"/>
<dbReference type="GeneID" id="87478619"/>
<dbReference type="SUPFAM" id="SSF51735">
    <property type="entry name" value="NAD(P)-binding Rossmann-fold domains"/>
    <property type="match status" value="1"/>
</dbReference>
<dbReference type="Pfam" id="PF13460">
    <property type="entry name" value="NAD_binding_10"/>
    <property type="match status" value="1"/>
</dbReference>
<accession>A0A9X8ED62</accession>
<name>A0A9X8ED62_PSEPU</name>
<dbReference type="Proteomes" id="UP000269115">
    <property type="component" value="Unassembled WGS sequence"/>
</dbReference>
<comment type="caution">
    <text evidence="2">The sequence shown here is derived from an EMBL/GenBank/DDBJ whole genome shotgun (WGS) entry which is preliminary data.</text>
</comment>
<protein>
    <submittedName>
        <fullName evidence="2">NAD(P)-binding protein</fullName>
    </submittedName>
</protein>
<reference evidence="2 3" key="1">
    <citation type="submission" date="2018-11" db="EMBL/GenBank/DDBJ databases">
        <title>Genomic analyses of the natural microbiome of Caenorhabditis elegans.</title>
        <authorList>
            <person name="Samuel B."/>
        </authorList>
    </citation>
    <scope>NUCLEOTIDE SEQUENCE [LARGE SCALE GENOMIC DNA]</scope>
    <source>
        <strain evidence="2 3">BIGb0473</strain>
    </source>
</reference>
<dbReference type="InterPro" id="IPR036291">
    <property type="entry name" value="NAD(P)-bd_dom_sf"/>
</dbReference>